<keyword evidence="12" id="KW-1185">Reference proteome</keyword>
<dbReference type="PANTHER" id="PTHR42648:SF11">
    <property type="entry name" value="TRANSPOSON TY4-P GAG-POL POLYPROTEIN"/>
    <property type="match status" value="1"/>
</dbReference>
<dbReference type="GO" id="GO:0003887">
    <property type="term" value="F:DNA-directed DNA polymerase activity"/>
    <property type="evidence" value="ECO:0007669"/>
    <property type="project" value="UniProtKB-KW"/>
</dbReference>
<accession>M5FZY1</accession>
<keyword evidence="9" id="KW-0808">Transferase</keyword>
<keyword evidence="10" id="KW-0233">DNA recombination</keyword>
<gene>
    <name evidence="11" type="ORF">DACRYDRAFT_18840</name>
</gene>
<reference evidence="11 12" key="1">
    <citation type="journal article" date="2012" name="Science">
        <title>The Paleozoic origin of enzymatic lignin decomposition reconstructed from 31 fungal genomes.</title>
        <authorList>
            <person name="Floudas D."/>
            <person name="Binder M."/>
            <person name="Riley R."/>
            <person name="Barry K."/>
            <person name="Blanchette R.A."/>
            <person name="Henrissat B."/>
            <person name="Martinez A.T."/>
            <person name="Otillar R."/>
            <person name="Spatafora J.W."/>
            <person name="Yadav J.S."/>
            <person name="Aerts A."/>
            <person name="Benoit I."/>
            <person name="Boyd A."/>
            <person name="Carlson A."/>
            <person name="Copeland A."/>
            <person name="Coutinho P.M."/>
            <person name="de Vries R.P."/>
            <person name="Ferreira P."/>
            <person name="Findley K."/>
            <person name="Foster B."/>
            <person name="Gaskell J."/>
            <person name="Glotzer D."/>
            <person name="Gorecki P."/>
            <person name="Heitman J."/>
            <person name="Hesse C."/>
            <person name="Hori C."/>
            <person name="Igarashi K."/>
            <person name="Jurgens J.A."/>
            <person name="Kallen N."/>
            <person name="Kersten P."/>
            <person name="Kohler A."/>
            <person name="Kuees U."/>
            <person name="Kumar T.K.A."/>
            <person name="Kuo A."/>
            <person name="LaButti K."/>
            <person name="Larrondo L.F."/>
            <person name="Lindquist E."/>
            <person name="Ling A."/>
            <person name="Lombard V."/>
            <person name="Lucas S."/>
            <person name="Lundell T."/>
            <person name="Martin R."/>
            <person name="McLaughlin D.J."/>
            <person name="Morgenstern I."/>
            <person name="Morin E."/>
            <person name="Murat C."/>
            <person name="Nagy L.G."/>
            <person name="Nolan M."/>
            <person name="Ohm R.A."/>
            <person name="Patyshakuliyeva A."/>
            <person name="Rokas A."/>
            <person name="Ruiz-Duenas F.J."/>
            <person name="Sabat G."/>
            <person name="Salamov A."/>
            <person name="Samejima M."/>
            <person name="Schmutz J."/>
            <person name="Slot J.C."/>
            <person name="St John F."/>
            <person name="Stenlid J."/>
            <person name="Sun H."/>
            <person name="Sun S."/>
            <person name="Syed K."/>
            <person name="Tsang A."/>
            <person name="Wiebenga A."/>
            <person name="Young D."/>
            <person name="Pisabarro A."/>
            <person name="Eastwood D.C."/>
            <person name="Martin F."/>
            <person name="Cullen D."/>
            <person name="Grigoriev I.V."/>
            <person name="Hibbett D.S."/>
        </authorList>
    </citation>
    <scope>NUCLEOTIDE SEQUENCE [LARGE SCALE GENOMIC DNA]</scope>
    <source>
        <strain evidence="11 12">DJM-731 SS1</strain>
    </source>
</reference>
<evidence type="ECO:0000256" key="5">
    <source>
        <dbReference type="ARBA" id="ARBA00022801"/>
    </source>
</evidence>
<dbReference type="OrthoDB" id="2776596at2759"/>
<keyword evidence="6" id="KW-0460">Magnesium</keyword>
<evidence type="ECO:0000256" key="1">
    <source>
        <dbReference type="ARBA" id="ARBA00022695"/>
    </source>
</evidence>
<name>M5FZY1_DACPD</name>
<keyword evidence="8" id="KW-0695">RNA-directed DNA polymerase</keyword>
<keyword evidence="2" id="KW-0540">Nuclease</keyword>
<keyword evidence="4" id="KW-0255">Endonuclease</keyword>
<evidence type="ECO:0000256" key="7">
    <source>
        <dbReference type="ARBA" id="ARBA00022908"/>
    </source>
</evidence>
<sequence length="158" mass="17614">MNCILISDMHCLLRAAHLPNLLWAEAICNAAYLHNQVTTFHLPHGTTPYEAATGHKPNLHNMLPFGAKVWVKILSAHKTQLQALEGHFLGVDKEPKGYHIYWLAKHDVSVEQDIYPTKDALLDPTTGPMMLEGGNTSEDEELVDIAVKLPEPSMVKQD</sequence>
<dbReference type="GO" id="GO:0006310">
    <property type="term" value="P:DNA recombination"/>
    <property type="evidence" value="ECO:0007669"/>
    <property type="project" value="UniProtKB-KW"/>
</dbReference>
<evidence type="ECO:0000256" key="8">
    <source>
        <dbReference type="ARBA" id="ARBA00022918"/>
    </source>
</evidence>
<dbReference type="InterPro" id="IPR039537">
    <property type="entry name" value="Retrotran_Ty1/copia-like"/>
</dbReference>
<dbReference type="AlphaFoldDB" id="M5FZY1"/>
<evidence type="ECO:0000313" key="12">
    <source>
        <dbReference type="Proteomes" id="UP000030653"/>
    </source>
</evidence>
<organism evidence="11 12">
    <name type="scientific">Dacryopinax primogenitus (strain DJM 731)</name>
    <name type="common">Brown rot fungus</name>
    <dbReference type="NCBI Taxonomy" id="1858805"/>
    <lineage>
        <taxon>Eukaryota</taxon>
        <taxon>Fungi</taxon>
        <taxon>Dikarya</taxon>
        <taxon>Basidiomycota</taxon>
        <taxon>Agaricomycotina</taxon>
        <taxon>Dacrymycetes</taxon>
        <taxon>Dacrymycetales</taxon>
        <taxon>Dacrymycetaceae</taxon>
        <taxon>Dacryopinax</taxon>
    </lineage>
</organism>
<evidence type="ECO:0000313" key="11">
    <source>
        <dbReference type="EMBL" id="EJT97072.1"/>
    </source>
</evidence>
<dbReference type="Proteomes" id="UP000030653">
    <property type="component" value="Unassembled WGS sequence"/>
</dbReference>
<dbReference type="HOGENOM" id="CLU_1669344_0_0_1"/>
<keyword evidence="3" id="KW-0479">Metal-binding</keyword>
<keyword evidence="1" id="KW-0548">Nucleotidyltransferase</keyword>
<keyword evidence="7" id="KW-0229">DNA integration</keyword>
<evidence type="ECO:0000256" key="3">
    <source>
        <dbReference type="ARBA" id="ARBA00022723"/>
    </source>
</evidence>
<dbReference type="GO" id="GO:0016787">
    <property type="term" value="F:hydrolase activity"/>
    <property type="evidence" value="ECO:0007669"/>
    <property type="project" value="UniProtKB-KW"/>
</dbReference>
<dbReference type="GO" id="GO:0003964">
    <property type="term" value="F:RNA-directed DNA polymerase activity"/>
    <property type="evidence" value="ECO:0007669"/>
    <property type="project" value="UniProtKB-KW"/>
</dbReference>
<dbReference type="PANTHER" id="PTHR42648">
    <property type="entry name" value="TRANSPOSASE, PUTATIVE-RELATED"/>
    <property type="match status" value="1"/>
</dbReference>
<evidence type="ECO:0000256" key="9">
    <source>
        <dbReference type="ARBA" id="ARBA00022932"/>
    </source>
</evidence>
<evidence type="ECO:0008006" key="13">
    <source>
        <dbReference type="Google" id="ProtNLM"/>
    </source>
</evidence>
<dbReference type="GeneID" id="63686458"/>
<proteinExistence type="predicted"/>
<keyword evidence="5" id="KW-0378">Hydrolase</keyword>
<evidence type="ECO:0000256" key="4">
    <source>
        <dbReference type="ARBA" id="ARBA00022759"/>
    </source>
</evidence>
<dbReference type="RefSeq" id="XP_040623970.1">
    <property type="nucleotide sequence ID" value="XM_040771396.1"/>
</dbReference>
<dbReference type="GO" id="GO:0004519">
    <property type="term" value="F:endonuclease activity"/>
    <property type="evidence" value="ECO:0007669"/>
    <property type="project" value="UniProtKB-KW"/>
</dbReference>
<evidence type="ECO:0000256" key="6">
    <source>
        <dbReference type="ARBA" id="ARBA00022842"/>
    </source>
</evidence>
<protein>
    <recommendedName>
        <fullName evidence="13">Copia protein</fullName>
    </recommendedName>
</protein>
<dbReference type="EMBL" id="JH795878">
    <property type="protein sequence ID" value="EJT97072.1"/>
    <property type="molecule type" value="Genomic_DNA"/>
</dbReference>
<dbReference type="GO" id="GO:0046872">
    <property type="term" value="F:metal ion binding"/>
    <property type="evidence" value="ECO:0007669"/>
    <property type="project" value="UniProtKB-KW"/>
</dbReference>
<evidence type="ECO:0000256" key="10">
    <source>
        <dbReference type="ARBA" id="ARBA00023172"/>
    </source>
</evidence>
<dbReference type="GO" id="GO:0015074">
    <property type="term" value="P:DNA integration"/>
    <property type="evidence" value="ECO:0007669"/>
    <property type="project" value="UniProtKB-KW"/>
</dbReference>
<evidence type="ECO:0000256" key="2">
    <source>
        <dbReference type="ARBA" id="ARBA00022722"/>
    </source>
</evidence>
<keyword evidence="9" id="KW-0239">DNA-directed DNA polymerase</keyword>